<feature type="binding site" evidence="3">
    <location>
        <position position="267"/>
    </location>
    <ligand>
        <name>Mg(2+)</name>
        <dbReference type="ChEBI" id="CHEBI:18420"/>
        <label>1</label>
    </ligand>
</feature>
<dbReference type="SUPFAM" id="SSF101478">
    <property type="entry name" value="ADP-ribosylglycohydrolase"/>
    <property type="match status" value="1"/>
</dbReference>
<dbReference type="PANTHER" id="PTHR16222:SF24">
    <property type="entry name" value="ADP-RIBOSYLHYDROLASE ARH3"/>
    <property type="match status" value="1"/>
</dbReference>
<name>A0A6L9SHS1_9ACTN</name>
<comment type="caution">
    <text evidence="4">The sequence shown here is derived from an EMBL/GenBank/DDBJ whole genome shotgun (WGS) entry which is preliminary data.</text>
</comment>
<feature type="binding site" evidence="3">
    <location>
        <position position="269"/>
    </location>
    <ligand>
        <name>Mg(2+)</name>
        <dbReference type="ChEBI" id="CHEBI:18420"/>
        <label>1</label>
    </ligand>
</feature>
<accession>A0A6L9SHS1</accession>
<dbReference type="InterPro" id="IPR005502">
    <property type="entry name" value="Ribosyl_crysJ1"/>
</dbReference>
<keyword evidence="2" id="KW-0378">Hydrolase</keyword>
<evidence type="ECO:0000256" key="2">
    <source>
        <dbReference type="ARBA" id="ARBA00022801"/>
    </source>
</evidence>
<gene>
    <name evidence="4" type="ORF">G1H10_28890</name>
</gene>
<evidence type="ECO:0000313" key="5">
    <source>
        <dbReference type="Proteomes" id="UP000475214"/>
    </source>
</evidence>
<comment type="similarity">
    <text evidence="1">Belongs to the ADP-ribosylglycohydrolase family.</text>
</comment>
<dbReference type="InterPro" id="IPR050792">
    <property type="entry name" value="ADP-ribosylglycohydrolase"/>
</dbReference>
<dbReference type="InterPro" id="IPR036705">
    <property type="entry name" value="Ribosyl_crysJ1_sf"/>
</dbReference>
<dbReference type="RefSeq" id="WP_163744515.1">
    <property type="nucleotide sequence ID" value="NZ_JAAGOA010000030.1"/>
</dbReference>
<comment type="cofactor">
    <cofactor evidence="3">
        <name>Mg(2+)</name>
        <dbReference type="ChEBI" id="CHEBI:18420"/>
    </cofactor>
    <text evidence="3">Binds 2 magnesium ions per subunit.</text>
</comment>
<keyword evidence="3" id="KW-0479">Metal-binding</keyword>
<dbReference type="GO" id="GO:0016787">
    <property type="term" value="F:hydrolase activity"/>
    <property type="evidence" value="ECO:0007669"/>
    <property type="project" value="UniProtKB-KW"/>
</dbReference>
<dbReference type="GO" id="GO:0046872">
    <property type="term" value="F:metal ion binding"/>
    <property type="evidence" value="ECO:0007669"/>
    <property type="project" value="UniProtKB-KW"/>
</dbReference>
<sequence>MLAKHDALIWTRRVRGCLLGGALGDALGAPFEGHSTVTAQEIQAWIDADEPLTWTDDTALQLALATYLAELGHPDDFDEDQLALRFAHTWDAEPDRGYGANPPKIFRDVLAGSSWKQASVSSFDGAGSLGNGGAMRVAPVATLPLSAPEIAAIARRSAAITHAHPQGQDGAALVAVAARCAFTSADVHAQTHTVLAQCTDQLQTPEMRRALDAVSLSMRLAEPGEVARLTGSGIAAREAAPAAIAAFLRHPADPVAAIMFAIAMGGDTDTVAAMAGSLAGAYAGENSLPEKMLHRLERRHHIVHLADRLATRTWPRRSS</sequence>
<reference evidence="4 5" key="1">
    <citation type="submission" date="2020-02" db="EMBL/GenBank/DDBJ databases">
        <authorList>
            <person name="Li X.-J."/>
            <person name="Han X.-M."/>
        </authorList>
    </citation>
    <scope>NUCLEOTIDE SEQUENCE [LARGE SCALE GENOMIC DNA]</scope>
    <source>
        <strain evidence="4 5">CCTCC AB 2017055</strain>
    </source>
</reference>
<protein>
    <recommendedName>
        <fullName evidence="6">ADP-ribosylglycohydrolase family protein</fullName>
    </recommendedName>
</protein>
<feature type="binding site" evidence="3">
    <location>
        <position position="56"/>
    </location>
    <ligand>
        <name>Mg(2+)</name>
        <dbReference type="ChEBI" id="CHEBI:18420"/>
        <label>1</label>
    </ligand>
</feature>
<dbReference type="PANTHER" id="PTHR16222">
    <property type="entry name" value="ADP-RIBOSYLGLYCOHYDROLASE"/>
    <property type="match status" value="1"/>
</dbReference>
<keyword evidence="5" id="KW-1185">Reference proteome</keyword>
<evidence type="ECO:0000313" key="4">
    <source>
        <dbReference type="EMBL" id="NEE04194.1"/>
    </source>
</evidence>
<dbReference type="EMBL" id="JAAGOA010000030">
    <property type="protein sequence ID" value="NEE04194.1"/>
    <property type="molecule type" value="Genomic_DNA"/>
</dbReference>
<proteinExistence type="inferred from homology"/>
<evidence type="ECO:0000256" key="1">
    <source>
        <dbReference type="ARBA" id="ARBA00010702"/>
    </source>
</evidence>
<feature type="binding site" evidence="3">
    <location>
        <position position="57"/>
    </location>
    <ligand>
        <name>Mg(2+)</name>
        <dbReference type="ChEBI" id="CHEBI:18420"/>
        <label>1</label>
    </ligand>
</feature>
<dbReference type="AlphaFoldDB" id="A0A6L9SHS1"/>
<dbReference type="Proteomes" id="UP000475214">
    <property type="component" value="Unassembled WGS sequence"/>
</dbReference>
<evidence type="ECO:0000256" key="3">
    <source>
        <dbReference type="PIRSR" id="PIRSR605502-1"/>
    </source>
</evidence>
<dbReference type="Gene3D" id="1.10.4080.10">
    <property type="entry name" value="ADP-ribosylation/Crystallin J1"/>
    <property type="match status" value="1"/>
</dbReference>
<dbReference type="Pfam" id="PF03747">
    <property type="entry name" value="ADP_ribosyl_GH"/>
    <property type="match status" value="1"/>
</dbReference>
<organism evidence="4 5">
    <name type="scientific">Phytoactinopolyspora halotolerans</name>
    <dbReference type="NCBI Taxonomy" id="1981512"/>
    <lineage>
        <taxon>Bacteria</taxon>
        <taxon>Bacillati</taxon>
        <taxon>Actinomycetota</taxon>
        <taxon>Actinomycetes</taxon>
        <taxon>Jiangellales</taxon>
        <taxon>Jiangellaceae</taxon>
        <taxon>Phytoactinopolyspora</taxon>
    </lineage>
</organism>
<feature type="binding site" evidence="3">
    <location>
        <position position="270"/>
    </location>
    <ligand>
        <name>Mg(2+)</name>
        <dbReference type="ChEBI" id="CHEBI:18420"/>
        <label>1</label>
    </ligand>
</feature>
<evidence type="ECO:0008006" key="6">
    <source>
        <dbReference type="Google" id="ProtNLM"/>
    </source>
</evidence>
<keyword evidence="3" id="KW-0460">Magnesium</keyword>
<feature type="binding site" evidence="3">
    <location>
        <position position="55"/>
    </location>
    <ligand>
        <name>Mg(2+)</name>
        <dbReference type="ChEBI" id="CHEBI:18420"/>
        <label>1</label>
    </ligand>
</feature>